<evidence type="ECO:0008006" key="2">
    <source>
        <dbReference type="Google" id="ProtNLM"/>
    </source>
</evidence>
<feature type="non-terminal residue" evidence="1">
    <location>
        <position position="236"/>
    </location>
</feature>
<dbReference type="EMBL" id="DSDK01000049">
    <property type="protein sequence ID" value="HDR50155.1"/>
    <property type="molecule type" value="Genomic_DNA"/>
</dbReference>
<protein>
    <recommendedName>
        <fullName evidence="2">Universal stress protein family protein</fullName>
    </recommendedName>
</protein>
<reference evidence="1" key="1">
    <citation type="journal article" date="2020" name="mSystems">
        <title>Genome- and Community-Level Interaction Insights into Carbon Utilization and Element Cycling Functions of Hydrothermarchaeota in Hydrothermal Sediment.</title>
        <authorList>
            <person name="Zhou Z."/>
            <person name="Liu Y."/>
            <person name="Xu W."/>
            <person name="Pan J."/>
            <person name="Luo Z.H."/>
            <person name="Li M."/>
        </authorList>
    </citation>
    <scope>NUCLEOTIDE SEQUENCE [LARGE SCALE GENOMIC DNA]</scope>
    <source>
        <strain evidence="1">SpSt-1217</strain>
    </source>
</reference>
<dbReference type="AlphaFoldDB" id="A0A831LRT6"/>
<accession>A0A831LRT6</accession>
<sequence length="236" mass="26441">MDEKKEQKIVVFTTLSSSDKNLILNGVKLATVFGKELCLTYRLKKSEEKKRHIFKQNLVGYALALKGEIPGLRTSVLVLQERIRDLPEVLADEYEAIIFIADAALFSTFSGAVTESPVPFLFINTQAPLSTFKKVVLPVDLRKETSDSALWCSWFGRFNQSEIVVVAASDKNHDSQQQVGKNVLFTKKLLQKFNVGHHIFRGRKSSLQNSFEAFEFALADKADMLVLLGSSVITPL</sequence>
<proteinExistence type="predicted"/>
<organism evidence="1">
    <name type="scientific">Mariniphaga anaerophila</name>
    <dbReference type="NCBI Taxonomy" id="1484053"/>
    <lineage>
        <taxon>Bacteria</taxon>
        <taxon>Pseudomonadati</taxon>
        <taxon>Bacteroidota</taxon>
        <taxon>Bacteroidia</taxon>
        <taxon>Marinilabiliales</taxon>
        <taxon>Prolixibacteraceae</taxon>
        <taxon>Mariniphaga</taxon>
    </lineage>
</organism>
<dbReference type="Gene3D" id="3.40.50.12370">
    <property type="match status" value="1"/>
</dbReference>
<evidence type="ECO:0000313" key="1">
    <source>
        <dbReference type="EMBL" id="HDR50155.1"/>
    </source>
</evidence>
<gene>
    <name evidence="1" type="ORF">ENN90_00840</name>
</gene>
<comment type="caution">
    <text evidence="1">The sequence shown here is derived from an EMBL/GenBank/DDBJ whole genome shotgun (WGS) entry which is preliminary data.</text>
</comment>
<dbReference type="Proteomes" id="UP000886047">
    <property type="component" value="Unassembled WGS sequence"/>
</dbReference>
<name>A0A831LRT6_9BACT</name>